<dbReference type="EMBL" id="GG662853">
    <property type="protein sequence ID" value="EAR87413.2"/>
    <property type="molecule type" value="Genomic_DNA"/>
</dbReference>
<organism evidence="2 3">
    <name type="scientific">Tetrahymena thermophila (strain SB210)</name>
    <dbReference type="NCBI Taxonomy" id="312017"/>
    <lineage>
        <taxon>Eukaryota</taxon>
        <taxon>Sar</taxon>
        <taxon>Alveolata</taxon>
        <taxon>Ciliophora</taxon>
        <taxon>Intramacronucleata</taxon>
        <taxon>Oligohymenophorea</taxon>
        <taxon>Hymenostomatida</taxon>
        <taxon>Tetrahymenina</taxon>
        <taxon>Tetrahymenidae</taxon>
        <taxon>Tetrahymena</taxon>
    </lineage>
</organism>
<dbReference type="AlphaFoldDB" id="I7M0E4"/>
<dbReference type="eggNOG" id="ENOG502SQJI">
    <property type="taxonomic scope" value="Eukaryota"/>
</dbReference>
<evidence type="ECO:0000313" key="2">
    <source>
        <dbReference type="EMBL" id="EAR87413.2"/>
    </source>
</evidence>
<proteinExistence type="predicted"/>
<protein>
    <submittedName>
        <fullName evidence="2">STOP protein</fullName>
    </submittedName>
</protein>
<keyword evidence="3" id="KW-1185">Reference proteome</keyword>
<feature type="compositionally biased region" description="Polar residues" evidence="1">
    <location>
        <begin position="73"/>
        <end position="101"/>
    </location>
</feature>
<evidence type="ECO:0000256" key="1">
    <source>
        <dbReference type="SAM" id="MobiDB-lite"/>
    </source>
</evidence>
<sequence>MSHLSQSSENFNNPKRFIITMHTKYRPVKEKHILGIDYDKLKYGKKRSHQNFTMSTVQDSSQNNEFPRDSLLRNQTQESFRPSTNHSSSSKMIFRSSTNEGAKQIENPLKADFETFKKYQKEFMEFKKQKNINTQQHYINSQYPRVQKQNFTAQPPQSPNVFQRLSWHKNNKQSGFQSMHDKTYSKFDHKRSSLSMIPADNLQNIDKVNEQKIENAEAFSQQESQKIGQVQFEDQIGDNYYQEQSNKKNEIVIQDQLQQLENADRNFELQKQLQQNELGLNQQTDSNALDNNYTSSQQFFDPYSTQYMKMVEKHFEKNPDYYRHLQGDCICGRCICGKCKCPYRNVPVDFRRGMQTLYQADFQKHKNLEQLPQITMDFHSQVQCLEPIKCCSTTQNDFRPHDVKEPVYEKGPKQQHYDQPFIGSTNYRNNFVNWKAQVPEKLPNPSEHTVVQSIPFIGKTMYMENFQQKPMKDRDFEEYIKQKSKSKLSSPMNPDFRYMNETNYQFFYQAKNQQRTNILKPFQHSVKTTPSVPDQYRTTFVREFEDKSSIVCPSRLELIELNKKKQQEKYKEYLEKERLKNQPGQSVTMHTILQQANSKSHKTYHA</sequence>
<gene>
    <name evidence="2" type="ORF">TTHERM_00059260</name>
</gene>
<reference evidence="3" key="1">
    <citation type="journal article" date="2006" name="PLoS Biol.">
        <title>Macronuclear genome sequence of the ciliate Tetrahymena thermophila, a model eukaryote.</title>
        <authorList>
            <person name="Eisen J.A."/>
            <person name="Coyne R.S."/>
            <person name="Wu M."/>
            <person name="Wu D."/>
            <person name="Thiagarajan M."/>
            <person name="Wortman J.R."/>
            <person name="Badger J.H."/>
            <person name="Ren Q."/>
            <person name="Amedeo P."/>
            <person name="Jones K.M."/>
            <person name="Tallon L.J."/>
            <person name="Delcher A.L."/>
            <person name="Salzberg S.L."/>
            <person name="Silva J.C."/>
            <person name="Haas B.J."/>
            <person name="Majoros W.H."/>
            <person name="Farzad M."/>
            <person name="Carlton J.M."/>
            <person name="Smith R.K. Jr."/>
            <person name="Garg J."/>
            <person name="Pearlman R.E."/>
            <person name="Karrer K.M."/>
            <person name="Sun L."/>
            <person name="Manning G."/>
            <person name="Elde N.C."/>
            <person name="Turkewitz A.P."/>
            <person name="Asai D.J."/>
            <person name="Wilkes D.E."/>
            <person name="Wang Y."/>
            <person name="Cai H."/>
            <person name="Collins K."/>
            <person name="Stewart B.A."/>
            <person name="Lee S.R."/>
            <person name="Wilamowska K."/>
            <person name="Weinberg Z."/>
            <person name="Ruzzo W.L."/>
            <person name="Wloga D."/>
            <person name="Gaertig J."/>
            <person name="Frankel J."/>
            <person name="Tsao C.-C."/>
            <person name="Gorovsky M.A."/>
            <person name="Keeling P.J."/>
            <person name="Waller R.F."/>
            <person name="Patron N.J."/>
            <person name="Cherry J.M."/>
            <person name="Stover N.A."/>
            <person name="Krieger C.J."/>
            <person name="del Toro C."/>
            <person name="Ryder H.F."/>
            <person name="Williamson S.C."/>
            <person name="Barbeau R.A."/>
            <person name="Hamilton E.P."/>
            <person name="Orias E."/>
        </authorList>
    </citation>
    <scope>NUCLEOTIDE SEQUENCE [LARGE SCALE GENOMIC DNA]</scope>
    <source>
        <strain evidence="3">SB210</strain>
    </source>
</reference>
<dbReference type="InParanoid" id="I7M0E4"/>
<dbReference type="Proteomes" id="UP000009168">
    <property type="component" value="Unassembled WGS sequence"/>
</dbReference>
<dbReference type="RefSeq" id="XP_001007658.2">
    <property type="nucleotide sequence ID" value="XM_001007658.2"/>
</dbReference>
<dbReference type="KEGG" id="tet:TTHERM_00059260"/>
<feature type="region of interest" description="Disordered" evidence="1">
    <location>
        <begin position="73"/>
        <end position="105"/>
    </location>
</feature>
<name>I7M0E4_TETTS</name>
<dbReference type="GeneID" id="7841897"/>
<accession>I7M0E4</accession>
<evidence type="ECO:0000313" key="3">
    <source>
        <dbReference type="Proteomes" id="UP000009168"/>
    </source>
</evidence>